<dbReference type="OrthoDB" id="785331at2759"/>
<feature type="domain" description="Bulb-type lectin" evidence="17">
    <location>
        <begin position="26"/>
        <end position="149"/>
    </location>
</feature>
<dbReference type="AlphaFoldDB" id="G7IZ17"/>
<dbReference type="GO" id="GO:0006955">
    <property type="term" value="P:immune response"/>
    <property type="evidence" value="ECO:0000318"/>
    <property type="project" value="GO_Central"/>
</dbReference>
<dbReference type="CDD" id="cd14066">
    <property type="entry name" value="STKc_IRAK"/>
    <property type="match status" value="1"/>
</dbReference>
<evidence type="ECO:0000256" key="13">
    <source>
        <dbReference type="PIRNR" id="PIRNR000641"/>
    </source>
</evidence>
<dbReference type="PIRSF" id="PIRSF000641">
    <property type="entry name" value="SRK"/>
    <property type="match status" value="1"/>
</dbReference>
<dbReference type="InterPro" id="IPR008271">
    <property type="entry name" value="Ser/Thr_kinase_AS"/>
</dbReference>
<protein>
    <recommendedName>
        <fullName evidence="13">Receptor-like serine/threonine-protein kinase</fullName>
        <ecNumber evidence="13">2.7.11.1</ecNumber>
    </recommendedName>
</protein>
<dbReference type="Gene3D" id="2.90.10.10">
    <property type="entry name" value="Bulb-type lectin domain"/>
    <property type="match status" value="1"/>
</dbReference>
<evidence type="ECO:0000313" key="19">
    <source>
        <dbReference type="EMBL" id="AES68991.1"/>
    </source>
</evidence>
<keyword evidence="1 13" id="KW-0723">Serine/threonine-protein kinase</keyword>
<dbReference type="GO" id="GO:0048544">
    <property type="term" value="P:recognition of pollen"/>
    <property type="evidence" value="ECO:0007669"/>
    <property type="project" value="InterPro"/>
</dbReference>
<dbReference type="InterPro" id="IPR024171">
    <property type="entry name" value="SRK-like_kinase"/>
</dbReference>
<dbReference type="InterPro" id="IPR011009">
    <property type="entry name" value="Kinase-like_dom_sf"/>
</dbReference>
<dbReference type="GO" id="GO:0004674">
    <property type="term" value="F:protein serine/threonine kinase activity"/>
    <property type="evidence" value="ECO:0000318"/>
    <property type="project" value="GO_Central"/>
</dbReference>
<feature type="chain" id="PRO_5014572569" description="Receptor-like serine/threonine-protein kinase" evidence="15">
    <location>
        <begin position="25"/>
        <end position="815"/>
    </location>
</feature>
<feature type="domain" description="Protein kinase" evidence="16">
    <location>
        <begin position="503"/>
        <end position="781"/>
    </location>
</feature>
<dbReference type="Pfam" id="PF00954">
    <property type="entry name" value="S_locus_glycop"/>
    <property type="match status" value="1"/>
</dbReference>
<dbReference type="Pfam" id="PF07714">
    <property type="entry name" value="PK_Tyr_Ser-Thr"/>
    <property type="match status" value="1"/>
</dbReference>
<keyword evidence="10" id="KW-0325">Glycoprotein</keyword>
<dbReference type="FunFam" id="1.10.510.10:FF:000060">
    <property type="entry name" value="G-type lectin S-receptor-like serine/threonine-protein kinase"/>
    <property type="match status" value="1"/>
</dbReference>
<dbReference type="HOGENOM" id="CLU_000288_116_5_1"/>
<name>G7IZ17_MEDTR</name>
<evidence type="ECO:0000256" key="10">
    <source>
        <dbReference type="ARBA" id="ARBA00023180"/>
    </source>
</evidence>
<comment type="catalytic activity">
    <reaction evidence="11 13">
        <text>L-threonyl-[protein] + ATP = O-phospho-L-threonyl-[protein] + ADP + H(+)</text>
        <dbReference type="Rhea" id="RHEA:46608"/>
        <dbReference type="Rhea" id="RHEA-COMP:11060"/>
        <dbReference type="Rhea" id="RHEA-COMP:11605"/>
        <dbReference type="ChEBI" id="CHEBI:15378"/>
        <dbReference type="ChEBI" id="CHEBI:30013"/>
        <dbReference type="ChEBI" id="CHEBI:30616"/>
        <dbReference type="ChEBI" id="CHEBI:61977"/>
        <dbReference type="ChEBI" id="CHEBI:456216"/>
        <dbReference type="EC" id="2.7.11.1"/>
    </reaction>
</comment>
<evidence type="ECO:0000313" key="20">
    <source>
        <dbReference type="EnsemblPlants" id="AES68991"/>
    </source>
</evidence>
<sequence length="815" mass="92354">MKKHNKVLILMVCTFLLCFKPTLSKQNTLTPNQFMQYHETLVSSAGMYEAGFFNFGDSQRQYFGIWYKNISPRTIVWVANRNTPVQNSTAMLKLNNQGSLVILDGSKGVIWNSNSSRTAAVKSVIVQLLDSGNLVVKDASRSFKNEDFLWESFNYPGDTFLAGMKLRSNLVTGPYRYLTSWRSSEDPADGEFSYRIDTHGFPQQVIAKGKTILYRGGSWNGYHFNGVSWQIVHRVLNYSFMLTDKEVTYQYATFNSSMITRFVLDPYGIPNRFIWSDQKQNWVAISSRAVDQCEDYAFCSINSNCNINDFPVCECLEGFMPKFQTKWKSSNWSGGCRRRTKLNCLNGDGFLKYTSMKLPDTSTSWYDKNLSLEECKTMCLKNCSCIAYANSDIRDGGSGCLLWFNNIVDMRKHPDVGQDIYIRLASSELDHKKNNEKLKLVGTLAGVIAFIIGLIVLVLATSAYRKKLGYMKMLFLSKHKKEKDVDLATIFDFSIITSATNHFSNKNKIGEGGFGPVYKGILADGQEIAVKRLSKTSGQGTEEFKNEVKLMATLQHRNLVKLFGCSIQQDEKLLIYEFMPNRSLDYFIFGTTLQSKLLDWTKRLEIIDGIARGLLYLHQDSTLRIIHRDLKTSNILLDIDMIPKISDFGLARSFMGDQAEANTNRVMGTYGYMPPEYAVHGFFSIKSDVFSFGVVVLEIISGTKNRGFCDPQHNLNLLGHAWRLWIEERSLEFIADISYDDAISSKIIRFIHVGLLCVQQKPENRPNMSSVVFMLKGENLLPKPSKPGFYAGRDTTNSIGSSSINDASISMLEAR</sequence>
<comment type="catalytic activity">
    <reaction evidence="12 13">
        <text>L-seryl-[protein] + ATP = O-phospho-L-seryl-[protein] + ADP + H(+)</text>
        <dbReference type="Rhea" id="RHEA:17989"/>
        <dbReference type="Rhea" id="RHEA-COMP:9863"/>
        <dbReference type="Rhea" id="RHEA-COMP:11604"/>
        <dbReference type="ChEBI" id="CHEBI:15378"/>
        <dbReference type="ChEBI" id="CHEBI:29999"/>
        <dbReference type="ChEBI" id="CHEBI:30616"/>
        <dbReference type="ChEBI" id="CHEBI:83421"/>
        <dbReference type="ChEBI" id="CHEBI:456216"/>
        <dbReference type="EC" id="2.7.11.1"/>
    </reaction>
</comment>
<dbReference type="PROSITE" id="PS50011">
    <property type="entry name" value="PROTEIN_KINASE_DOM"/>
    <property type="match status" value="1"/>
</dbReference>
<proteinExistence type="inferred from homology"/>
<evidence type="ECO:0000256" key="14">
    <source>
        <dbReference type="SAM" id="Phobius"/>
    </source>
</evidence>
<dbReference type="PANTHER" id="PTHR32444">
    <property type="entry name" value="BULB-TYPE LECTIN DOMAIN-CONTAINING PROTEIN"/>
    <property type="match status" value="1"/>
</dbReference>
<dbReference type="PANTHER" id="PTHR32444:SF252">
    <property type="entry name" value="S-LOCUS GLYCOPROTEIN FAMILY PROTEIN"/>
    <property type="match status" value="1"/>
</dbReference>
<dbReference type="Pfam" id="PF01453">
    <property type="entry name" value="B_lectin"/>
    <property type="match status" value="1"/>
</dbReference>
<keyword evidence="5 13" id="KW-0547">Nucleotide-binding</keyword>
<dbReference type="CDD" id="cd00028">
    <property type="entry name" value="B_lectin"/>
    <property type="match status" value="1"/>
</dbReference>
<evidence type="ECO:0000256" key="5">
    <source>
        <dbReference type="ARBA" id="ARBA00022741"/>
    </source>
</evidence>
<dbReference type="GO" id="GO:0005886">
    <property type="term" value="C:plasma membrane"/>
    <property type="evidence" value="ECO:0000318"/>
    <property type="project" value="GO_Central"/>
</dbReference>
<reference evidence="19 21" key="2">
    <citation type="journal article" date="2014" name="BMC Genomics">
        <title>An improved genome release (version Mt4.0) for the model legume Medicago truncatula.</title>
        <authorList>
            <person name="Tang H."/>
            <person name="Krishnakumar V."/>
            <person name="Bidwell S."/>
            <person name="Rosen B."/>
            <person name="Chan A."/>
            <person name="Zhou S."/>
            <person name="Gentzbittel L."/>
            <person name="Childs K.L."/>
            <person name="Yandell M."/>
            <person name="Gundlach H."/>
            <person name="Mayer K.F."/>
            <person name="Schwartz D.C."/>
            <person name="Town C.D."/>
        </authorList>
    </citation>
    <scope>GENOME REANNOTATION</scope>
    <source>
        <strain evidence="19">A17</strain>
        <strain evidence="20 21">cv. Jemalong A17</strain>
    </source>
</reference>
<keyword evidence="14" id="KW-1133">Transmembrane helix</keyword>
<dbReference type="Proteomes" id="UP000002051">
    <property type="component" value="Chromosome 3"/>
</dbReference>
<evidence type="ECO:0000256" key="6">
    <source>
        <dbReference type="ARBA" id="ARBA00022777"/>
    </source>
</evidence>
<evidence type="ECO:0000256" key="2">
    <source>
        <dbReference type="ARBA" id="ARBA00022553"/>
    </source>
</evidence>
<evidence type="ECO:0000256" key="9">
    <source>
        <dbReference type="ARBA" id="ARBA00023170"/>
    </source>
</evidence>
<keyword evidence="3 13" id="KW-0808">Transferase</keyword>
<dbReference type="GO" id="GO:0005524">
    <property type="term" value="F:ATP binding"/>
    <property type="evidence" value="ECO:0007669"/>
    <property type="project" value="UniProtKB-KW"/>
</dbReference>
<dbReference type="PROSITE" id="PS50948">
    <property type="entry name" value="PAN"/>
    <property type="match status" value="1"/>
</dbReference>
<dbReference type="SMART" id="SM00220">
    <property type="entry name" value="S_TKc"/>
    <property type="match status" value="1"/>
</dbReference>
<dbReference type="Pfam" id="PF08276">
    <property type="entry name" value="PAN_2"/>
    <property type="match status" value="1"/>
</dbReference>
<dbReference type="PROSITE" id="PS00108">
    <property type="entry name" value="PROTEIN_KINASE_ST"/>
    <property type="match status" value="1"/>
</dbReference>
<evidence type="ECO:0000256" key="11">
    <source>
        <dbReference type="ARBA" id="ARBA00047899"/>
    </source>
</evidence>
<dbReference type="SMART" id="SM00473">
    <property type="entry name" value="PAN_AP"/>
    <property type="match status" value="1"/>
</dbReference>
<keyword evidence="14" id="KW-0812">Transmembrane</keyword>
<evidence type="ECO:0000256" key="15">
    <source>
        <dbReference type="SAM" id="SignalP"/>
    </source>
</evidence>
<dbReference type="InterPro" id="IPR001245">
    <property type="entry name" value="Ser-Thr/Tyr_kinase_cat_dom"/>
</dbReference>
<dbReference type="eggNOG" id="ENOG502SHKV">
    <property type="taxonomic scope" value="Eukaryota"/>
</dbReference>
<keyword evidence="9" id="KW-0675">Receptor</keyword>
<evidence type="ECO:0000313" key="21">
    <source>
        <dbReference type="Proteomes" id="UP000002051"/>
    </source>
</evidence>
<evidence type="ECO:0000259" key="16">
    <source>
        <dbReference type="PROSITE" id="PS50011"/>
    </source>
</evidence>
<dbReference type="OMA" id="CEKESND"/>
<evidence type="ECO:0000259" key="17">
    <source>
        <dbReference type="PROSITE" id="PS50927"/>
    </source>
</evidence>
<accession>G7IZ17</accession>
<keyword evidence="14" id="KW-0472">Membrane</keyword>
<reference evidence="20" key="3">
    <citation type="submission" date="2015-04" db="UniProtKB">
        <authorList>
            <consortium name="EnsemblPlants"/>
        </authorList>
    </citation>
    <scope>IDENTIFICATION</scope>
    <source>
        <strain evidence="20">cv. Jemalong A17</strain>
    </source>
</reference>
<dbReference type="CDD" id="cd01098">
    <property type="entry name" value="PAN_AP_plant"/>
    <property type="match status" value="1"/>
</dbReference>
<comment type="similarity">
    <text evidence="13">Belongs to the protein kinase superfamily. Ser/Thr protein kinase family.</text>
</comment>
<dbReference type="PaxDb" id="3880-AES68991"/>
<evidence type="ECO:0000256" key="4">
    <source>
        <dbReference type="ARBA" id="ARBA00022729"/>
    </source>
</evidence>
<dbReference type="EMBL" id="CM001219">
    <property type="protein sequence ID" value="AES68991.1"/>
    <property type="molecule type" value="Genomic_DNA"/>
</dbReference>
<reference evidence="19 21" key="1">
    <citation type="journal article" date="2011" name="Nature">
        <title>The Medicago genome provides insight into the evolution of rhizobial symbioses.</title>
        <authorList>
            <person name="Young N.D."/>
            <person name="Debelle F."/>
            <person name="Oldroyd G.E."/>
            <person name="Geurts R."/>
            <person name="Cannon S.B."/>
            <person name="Udvardi M.K."/>
            <person name="Benedito V.A."/>
            <person name="Mayer K.F."/>
            <person name="Gouzy J."/>
            <person name="Schoof H."/>
            <person name="Van de Peer Y."/>
            <person name="Proost S."/>
            <person name="Cook D.R."/>
            <person name="Meyers B.C."/>
            <person name="Spannagl M."/>
            <person name="Cheung F."/>
            <person name="De Mita S."/>
            <person name="Krishnakumar V."/>
            <person name="Gundlach H."/>
            <person name="Zhou S."/>
            <person name="Mudge J."/>
            <person name="Bharti A.K."/>
            <person name="Murray J.D."/>
            <person name="Naoumkina M.A."/>
            <person name="Rosen B."/>
            <person name="Silverstein K.A."/>
            <person name="Tang H."/>
            <person name="Rombauts S."/>
            <person name="Zhao P.X."/>
            <person name="Zhou P."/>
            <person name="Barbe V."/>
            <person name="Bardou P."/>
            <person name="Bechner M."/>
            <person name="Bellec A."/>
            <person name="Berger A."/>
            <person name="Berges H."/>
            <person name="Bidwell S."/>
            <person name="Bisseling T."/>
            <person name="Choisne N."/>
            <person name="Couloux A."/>
            <person name="Denny R."/>
            <person name="Deshpande S."/>
            <person name="Dai X."/>
            <person name="Doyle J.J."/>
            <person name="Dudez A.M."/>
            <person name="Farmer A.D."/>
            <person name="Fouteau S."/>
            <person name="Franken C."/>
            <person name="Gibelin C."/>
            <person name="Gish J."/>
            <person name="Goldstein S."/>
            <person name="Gonzalez A.J."/>
            <person name="Green P.J."/>
            <person name="Hallab A."/>
            <person name="Hartog M."/>
            <person name="Hua A."/>
            <person name="Humphray S.J."/>
            <person name="Jeong D.H."/>
            <person name="Jing Y."/>
            <person name="Jocker A."/>
            <person name="Kenton S.M."/>
            <person name="Kim D.J."/>
            <person name="Klee K."/>
            <person name="Lai H."/>
            <person name="Lang C."/>
            <person name="Lin S."/>
            <person name="Macmil S.L."/>
            <person name="Magdelenat G."/>
            <person name="Matthews L."/>
            <person name="McCorrison J."/>
            <person name="Monaghan E.L."/>
            <person name="Mun J.H."/>
            <person name="Najar F.Z."/>
            <person name="Nicholson C."/>
            <person name="Noirot C."/>
            <person name="O'Bleness M."/>
            <person name="Paule C.R."/>
            <person name="Poulain J."/>
            <person name="Prion F."/>
            <person name="Qin B."/>
            <person name="Qu C."/>
            <person name="Retzel E.F."/>
            <person name="Riddle C."/>
            <person name="Sallet E."/>
            <person name="Samain S."/>
            <person name="Samson N."/>
            <person name="Sanders I."/>
            <person name="Saurat O."/>
            <person name="Scarpelli C."/>
            <person name="Schiex T."/>
            <person name="Segurens B."/>
            <person name="Severin A.J."/>
            <person name="Sherrier D.J."/>
            <person name="Shi R."/>
            <person name="Sims S."/>
            <person name="Singer S.R."/>
            <person name="Sinharoy S."/>
            <person name="Sterck L."/>
            <person name="Viollet A."/>
            <person name="Wang B.B."/>
            <person name="Wang K."/>
            <person name="Wang M."/>
            <person name="Wang X."/>
            <person name="Warfsmann J."/>
            <person name="Weissenbach J."/>
            <person name="White D.D."/>
            <person name="White J.D."/>
            <person name="Wiley G.B."/>
            <person name="Wincker P."/>
            <person name="Xing Y."/>
            <person name="Yang L."/>
            <person name="Yao Z."/>
            <person name="Ying F."/>
            <person name="Zhai J."/>
            <person name="Zhou L."/>
            <person name="Zuber A."/>
            <person name="Denarie J."/>
            <person name="Dixon R.A."/>
            <person name="May G.D."/>
            <person name="Schwartz D.C."/>
            <person name="Rogers J."/>
            <person name="Quetier F."/>
            <person name="Town C.D."/>
            <person name="Roe B.A."/>
        </authorList>
    </citation>
    <scope>NUCLEOTIDE SEQUENCE [LARGE SCALE GENOMIC DNA]</scope>
    <source>
        <strain evidence="19">A17</strain>
        <strain evidence="20 21">cv. Jemalong A17</strain>
    </source>
</reference>
<dbReference type="KEGG" id="mtr:11418307"/>
<dbReference type="GO" id="GO:0007165">
    <property type="term" value="P:signal transduction"/>
    <property type="evidence" value="ECO:0000318"/>
    <property type="project" value="GO_Central"/>
</dbReference>
<dbReference type="InterPro" id="IPR000719">
    <property type="entry name" value="Prot_kinase_dom"/>
</dbReference>
<dbReference type="Gene3D" id="3.50.4.10">
    <property type="entry name" value="Hepatocyte Growth Factor"/>
    <property type="match status" value="1"/>
</dbReference>
<dbReference type="FunFam" id="3.30.200.20:FF:000195">
    <property type="entry name" value="G-type lectin S-receptor-like serine/threonine-protein kinase"/>
    <property type="match status" value="1"/>
</dbReference>
<dbReference type="SUPFAM" id="SSF51110">
    <property type="entry name" value="alpha-D-mannose-specific plant lectins"/>
    <property type="match status" value="1"/>
</dbReference>
<dbReference type="EnsemblPlants" id="AES68991">
    <property type="protein sequence ID" value="AES68991"/>
    <property type="gene ID" value="MTR_3g020280"/>
</dbReference>
<feature type="domain" description="Apple" evidence="18">
    <location>
        <begin position="344"/>
        <end position="425"/>
    </location>
</feature>
<organism evidence="19 21">
    <name type="scientific">Medicago truncatula</name>
    <name type="common">Barrel medic</name>
    <name type="synonym">Medicago tribuloides</name>
    <dbReference type="NCBI Taxonomy" id="3880"/>
    <lineage>
        <taxon>Eukaryota</taxon>
        <taxon>Viridiplantae</taxon>
        <taxon>Streptophyta</taxon>
        <taxon>Embryophyta</taxon>
        <taxon>Tracheophyta</taxon>
        <taxon>Spermatophyta</taxon>
        <taxon>Magnoliopsida</taxon>
        <taxon>eudicotyledons</taxon>
        <taxon>Gunneridae</taxon>
        <taxon>Pentapetalae</taxon>
        <taxon>rosids</taxon>
        <taxon>fabids</taxon>
        <taxon>Fabales</taxon>
        <taxon>Fabaceae</taxon>
        <taxon>Papilionoideae</taxon>
        <taxon>50 kb inversion clade</taxon>
        <taxon>NPAAA clade</taxon>
        <taxon>Hologalegina</taxon>
        <taxon>IRL clade</taxon>
        <taxon>Trifolieae</taxon>
        <taxon>Medicago</taxon>
    </lineage>
</organism>
<keyword evidence="8" id="KW-1015">Disulfide bond</keyword>
<dbReference type="FunFam" id="2.90.10.10:FF:000029">
    <property type="entry name" value="G-type lectin S-receptor-like serine/threonine-protein kinase"/>
    <property type="match status" value="1"/>
</dbReference>
<keyword evidence="7 13" id="KW-0067">ATP-binding</keyword>
<dbReference type="InterPro" id="IPR003609">
    <property type="entry name" value="Pan_app"/>
</dbReference>
<evidence type="ECO:0000256" key="12">
    <source>
        <dbReference type="ARBA" id="ARBA00048679"/>
    </source>
</evidence>
<dbReference type="EC" id="2.7.11.1" evidence="13"/>
<dbReference type="Gene3D" id="1.10.510.10">
    <property type="entry name" value="Transferase(Phosphotransferase) domain 1"/>
    <property type="match status" value="1"/>
</dbReference>
<gene>
    <name evidence="20" type="primary">11418307</name>
    <name evidence="19" type="ordered locus">MTR_3g020280</name>
</gene>
<dbReference type="SMART" id="SM00108">
    <property type="entry name" value="B_lectin"/>
    <property type="match status" value="1"/>
</dbReference>
<keyword evidence="21" id="KW-1185">Reference proteome</keyword>
<dbReference type="InterPro" id="IPR036426">
    <property type="entry name" value="Bulb-type_lectin_dom_sf"/>
</dbReference>
<dbReference type="InterPro" id="IPR001480">
    <property type="entry name" value="Bulb-type_lectin_dom"/>
</dbReference>
<feature type="signal peptide" evidence="15">
    <location>
        <begin position="1"/>
        <end position="24"/>
    </location>
</feature>
<dbReference type="InterPro" id="IPR000858">
    <property type="entry name" value="S_locus_glycoprot_dom"/>
</dbReference>
<evidence type="ECO:0000256" key="3">
    <source>
        <dbReference type="ARBA" id="ARBA00022679"/>
    </source>
</evidence>
<keyword evidence="4 15" id="KW-0732">Signal</keyword>
<dbReference type="FunFam" id="3.50.4.10:FF:000002">
    <property type="entry name" value="G-type lectin S-receptor-like serine/threonine-protein kinase"/>
    <property type="match status" value="1"/>
</dbReference>
<dbReference type="SUPFAM" id="SSF56112">
    <property type="entry name" value="Protein kinase-like (PK-like)"/>
    <property type="match status" value="1"/>
</dbReference>
<dbReference type="PROSITE" id="PS50927">
    <property type="entry name" value="BULB_LECTIN"/>
    <property type="match status" value="1"/>
</dbReference>
<evidence type="ECO:0000256" key="1">
    <source>
        <dbReference type="ARBA" id="ARBA00022527"/>
    </source>
</evidence>
<dbReference type="Gene3D" id="3.30.200.20">
    <property type="entry name" value="Phosphorylase Kinase, domain 1"/>
    <property type="match status" value="1"/>
</dbReference>
<evidence type="ECO:0000256" key="7">
    <source>
        <dbReference type="ARBA" id="ARBA00022840"/>
    </source>
</evidence>
<evidence type="ECO:0000256" key="8">
    <source>
        <dbReference type="ARBA" id="ARBA00023157"/>
    </source>
</evidence>
<keyword evidence="6 13" id="KW-0418">Kinase</keyword>
<evidence type="ECO:0000259" key="18">
    <source>
        <dbReference type="PROSITE" id="PS50948"/>
    </source>
</evidence>
<feature type="transmembrane region" description="Helical" evidence="14">
    <location>
        <begin position="440"/>
        <end position="464"/>
    </location>
</feature>
<keyword evidence="2" id="KW-0597">Phosphoprotein</keyword>